<gene>
    <name evidence="2" type="ORF">MCOR_48175</name>
</gene>
<evidence type="ECO:0000313" key="3">
    <source>
        <dbReference type="Proteomes" id="UP000507470"/>
    </source>
</evidence>
<dbReference type="Proteomes" id="UP000507470">
    <property type="component" value="Unassembled WGS sequence"/>
</dbReference>
<dbReference type="OrthoDB" id="6141694at2759"/>
<keyword evidence="1" id="KW-0540">Nuclease</keyword>
<name>A0A6J8E8V5_MYTCO</name>
<keyword evidence="3" id="KW-1185">Reference proteome</keyword>
<accession>A0A6J8E8V5</accession>
<dbReference type="PANTHER" id="PTHR11046">
    <property type="entry name" value="OLIGORIBONUCLEASE, MITOCHONDRIAL"/>
    <property type="match status" value="1"/>
</dbReference>
<dbReference type="PANTHER" id="PTHR11046:SF25">
    <property type="match status" value="1"/>
</dbReference>
<organism evidence="2 3">
    <name type="scientific">Mytilus coruscus</name>
    <name type="common">Sea mussel</name>
    <dbReference type="NCBI Taxonomy" id="42192"/>
    <lineage>
        <taxon>Eukaryota</taxon>
        <taxon>Metazoa</taxon>
        <taxon>Spiralia</taxon>
        <taxon>Lophotrochozoa</taxon>
        <taxon>Mollusca</taxon>
        <taxon>Bivalvia</taxon>
        <taxon>Autobranchia</taxon>
        <taxon>Pteriomorphia</taxon>
        <taxon>Mytilida</taxon>
        <taxon>Mytiloidea</taxon>
        <taxon>Mytilidae</taxon>
        <taxon>Mytilinae</taxon>
        <taxon>Mytilus</taxon>
    </lineage>
</organism>
<evidence type="ECO:0000256" key="1">
    <source>
        <dbReference type="ARBA" id="ARBA00022722"/>
    </source>
</evidence>
<sequence length="238" mass="26944">MIHEQSKQINLNEAKLTKQQLQIRDLKGQKQENKTLKAEIKEKQHGTGRDGKKIQDMGIHTKKSTLSFGYKVIAKEDSETVANVIKDTLQESASYQNNNSEPAAIRLIRTASEILGPRGDEKNGVRQQWLAFMHDKKKSSKIINYGGNRFNNLFTSAVSIVYHQHDVIDVLSNYFETPNLQFQSVLADISCEGVMSQVAAIAMASVLIAEPYWNLINSNEKYVDLYKFVRPLQSKLAE</sequence>
<proteinExistence type="predicted"/>
<evidence type="ECO:0000313" key="2">
    <source>
        <dbReference type="EMBL" id="CAC5415481.1"/>
    </source>
</evidence>
<dbReference type="GO" id="GO:0000175">
    <property type="term" value="F:3'-5'-RNA exonuclease activity"/>
    <property type="evidence" value="ECO:0007669"/>
    <property type="project" value="InterPro"/>
</dbReference>
<dbReference type="EMBL" id="CACVKT020008444">
    <property type="protein sequence ID" value="CAC5415481.1"/>
    <property type="molecule type" value="Genomic_DNA"/>
</dbReference>
<protein>
    <submittedName>
        <fullName evidence="2">Uncharacterized protein</fullName>
    </submittedName>
</protein>
<keyword evidence="1" id="KW-0378">Hydrolase</keyword>
<reference evidence="2 3" key="1">
    <citation type="submission" date="2020-06" db="EMBL/GenBank/DDBJ databases">
        <authorList>
            <person name="Li R."/>
            <person name="Bekaert M."/>
        </authorList>
    </citation>
    <scope>NUCLEOTIDE SEQUENCE [LARGE SCALE GENOMIC DNA]</scope>
    <source>
        <strain evidence="3">wild</strain>
    </source>
</reference>
<dbReference type="InterPro" id="IPR022894">
    <property type="entry name" value="Oligoribonuclease"/>
</dbReference>
<dbReference type="AlphaFoldDB" id="A0A6J8E8V5"/>